<protein>
    <recommendedName>
        <fullName evidence="3">Complex III assembly factor LYRM7</fullName>
    </recommendedName>
    <alternativeName>
        <fullName evidence="4">LYR motif-containing protein 7</fullName>
    </alternativeName>
    <alternativeName>
        <fullName evidence="6">WD repeat-containing protein 79</fullName>
    </alternativeName>
</protein>
<dbReference type="GO" id="GO:0015030">
    <property type="term" value="C:Cajal body"/>
    <property type="evidence" value="ECO:0007669"/>
    <property type="project" value="TreeGrafter"/>
</dbReference>
<evidence type="ECO:0000313" key="9">
    <source>
        <dbReference type="Proteomes" id="UP000192578"/>
    </source>
</evidence>
<dbReference type="InterPro" id="IPR008011">
    <property type="entry name" value="Complex1_LYR_dom"/>
</dbReference>
<dbReference type="Gene3D" id="2.130.10.10">
    <property type="entry name" value="YVTN repeat-like/Quinoprotein amine dehydrogenase"/>
    <property type="match status" value="2"/>
</dbReference>
<evidence type="ECO:0000256" key="1">
    <source>
        <dbReference type="ARBA" id="ARBA00025430"/>
    </source>
</evidence>
<evidence type="ECO:0000256" key="4">
    <source>
        <dbReference type="ARBA" id="ARBA00031830"/>
    </source>
</evidence>
<comment type="function">
    <text evidence="1">Assembly factor required for Rieske Fe-S protein UQCRFS1 incorporation into the cytochrome b-c1 (CIII) complex. Functions as a chaperone, binding to this subunit within the mitochondrial matrix and stabilizing it prior to its translocation and insertion into the late CIII dimeric intermediate within the mitochondrial inner membrane.</text>
</comment>
<accession>A0A9X6RNR2</accession>
<dbReference type="PANTHER" id="PTHR13211:SF0">
    <property type="entry name" value="TELOMERASE CAJAL BODY PROTEIN 1"/>
    <property type="match status" value="1"/>
</dbReference>
<reference evidence="9" key="1">
    <citation type="submission" date="2017-01" db="EMBL/GenBank/DDBJ databases">
        <title>Comparative genomics of anhydrobiosis in the tardigrade Hypsibius dujardini.</title>
        <authorList>
            <person name="Yoshida Y."/>
            <person name="Koutsovoulos G."/>
            <person name="Laetsch D."/>
            <person name="Stevens L."/>
            <person name="Kumar S."/>
            <person name="Horikawa D."/>
            <person name="Ishino K."/>
            <person name="Komine S."/>
            <person name="Tomita M."/>
            <person name="Blaxter M."/>
            <person name="Arakawa K."/>
        </authorList>
    </citation>
    <scope>NUCLEOTIDE SEQUENCE [LARGE SCALE GENOMIC DNA]</scope>
    <source>
        <strain evidence="9">Z151</strain>
    </source>
</reference>
<dbReference type="InterPro" id="IPR001680">
    <property type="entry name" value="WD40_rpt"/>
</dbReference>
<dbReference type="InterPro" id="IPR015943">
    <property type="entry name" value="WD40/YVTN_repeat-like_dom_sf"/>
</dbReference>
<dbReference type="GO" id="GO:0003723">
    <property type="term" value="F:RNA binding"/>
    <property type="evidence" value="ECO:0007669"/>
    <property type="project" value="TreeGrafter"/>
</dbReference>
<dbReference type="EMBL" id="MTYJ01000385">
    <property type="protein sequence ID" value="OWA54247.1"/>
    <property type="molecule type" value="Genomic_DNA"/>
</dbReference>
<evidence type="ECO:0000259" key="7">
    <source>
        <dbReference type="Pfam" id="PF05347"/>
    </source>
</evidence>
<dbReference type="SMART" id="SM00320">
    <property type="entry name" value="WD40"/>
    <property type="match status" value="6"/>
</dbReference>
<dbReference type="GO" id="GO:0030576">
    <property type="term" value="P:Cajal body organization"/>
    <property type="evidence" value="ECO:0007669"/>
    <property type="project" value="TreeGrafter"/>
</dbReference>
<dbReference type="GO" id="GO:0034551">
    <property type="term" value="P:mitochondrial respiratory chain complex III assembly"/>
    <property type="evidence" value="ECO:0007669"/>
    <property type="project" value="InterPro"/>
</dbReference>
<evidence type="ECO:0000256" key="3">
    <source>
        <dbReference type="ARBA" id="ARBA00026165"/>
    </source>
</evidence>
<dbReference type="InterPro" id="IPR051150">
    <property type="entry name" value="SWT21/TCAB1_mRNA_Telomere"/>
</dbReference>
<dbReference type="Proteomes" id="UP000192578">
    <property type="component" value="Unassembled WGS sequence"/>
</dbReference>
<feature type="domain" description="Complex 1 LYR protein" evidence="7">
    <location>
        <begin position="6"/>
        <end position="56"/>
    </location>
</feature>
<sequence length="533" mass="58558">MSYRSQVLSLYRTLLRTTQTVFGEDVEAVMKARVEIRSQIHAQRDVTDKAELEELILILRETDRVLRYGVLQGKLNERGNYQVTIPAGLWHLQGTLDLECASISPPAAAASAPVFDFQRAPYLTHIAEEFSVHSKGNIVHDNYLKGCKWAPDGTCILTNSADSSLRLFNVPDLNSLPAEPRVWASALNIKEVDLVYDYCWYPKMSSSDQATSCFLTTARTAPIHLWDAFSGALRASYIPKNSVDAVVAANSVAIDPSGVLIVAGFTNCVRVYDISRPGEDCDLLEMSTKNGRQGGIISCIAFDPSGVDLMALGSYNRSVGVYSLDGDLVSRMADGHHTGGITHARFSADGRRLFTGARSDSSIFCWDLRTNKPLYQFRRNASTNQRVYFDLDPTETLLCSGQIDGSLLVWNLSGLPATEAVHPIEASSTAQLHTDMVNGVSFHPLWTMLATASGQRHVPLIAAGVDDSDDETEGASTTAVMKGAVDSSLKLWPEEETFSSCLRILNWDHCIWNSSEDSGIRSYAEPEAFPLRE</sequence>
<dbReference type="AlphaFoldDB" id="A0A9X6RNR2"/>
<dbReference type="InterPro" id="IPR036322">
    <property type="entry name" value="WD40_repeat_dom_sf"/>
</dbReference>
<dbReference type="PANTHER" id="PTHR13211">
    <property type="entry name" value="TELOMERASE CAJAL BODY PROTEIN 1"/>
    <property type="match status" value="1"/>
</dbReference>
<comment type="similarity">
    <text evidence="5">Belongs to the TCAB1 family.</text>
</comment>
<name>A0A9X6RNR2_HYPEX</name>
<dbReference type="InterPro" id="IPR045298">
    <property type="entry name" value="Complex1_LYR_LYRM7"/>
</dbReference>
<dbReference type="CDD" id="cd20267">
    <property type="entry name" value="Complex1_LYR_LYRM7"/>
    <property type="match status" value="1"/>
</dbReference>
<evidence type="ECO:0000313" key="8">
    <source>
        <dbReference type="EMBL" id="OWA54247.1"/>
    </source>
</evidence>
<organism evidence="8 9">
    <name type="scientific">Hypsibius exemplaris</name>
    <name type="common">Freshwater tardigrade</name>
    <dbReference type="NCBI Taxonomy" id="2072580"/>
    <lineage>
        <taxon>Eukaryota</taxon>
        <taxon>Metazoa</taxon>
        <taxon>Ecdysozoa</taxon>
        <taxon>Tardigrada</taxon>
        <taxon>Eutardigrada</taxon>
        <taxon>Parachela</taxon>
        <taxon>Hypsibioidea</taxon>
        <taxon>Hypsibiidae</taxon>
        <taxon>Hypsibius</taxon>
    </lineage>
</organism>
<evidence type="ECO:0000256" key="2">
    <source>
        <dbReference type="ARBA" id="ARBA00025809"/>
    </source>
</evidence>
<keyword evidence="9" id="KW-1185">Reference proteome</keyword>
<proteinExistence type="inferred from homology"/>
<dbReference type="Pfam" id="PF00400">
    <property type="entry name" value="WD40"/>
    <property type="match status" value="2"/>
</dbReference>
<dbReference type="SUPFAM" id="SSF50978">
    <property type="entry name" value="WD40 repeat-like"/>
    <property type="match status" value="1"/>
</dbReference>
<gene>
    <name evidence="8" type="ORF">BV898_18658</name>
</gene>
<comment type="subunit">
    <text evidence="2">Interacts with UQCRFS1.</text>
</comment>
<comment type="caution">
    <text evidence="8">The sequence shown here is derived from an EMBL/GenBank/DDBJ whole genome shotgun (WGS) entry which is preliminary data.</text>
</comment>
<evidence type="ECO:0000256" key="6">
    <source>
        <dbReference type="ARBA" id="ARBA00041558"/>
    </source>
</evidence>
<dbReference type="OrthoDB" id="239865at2759"/>
<dbReference type="Pfam" id="PF05347">
    <property type="entry name" value="Complex1_LYR"/>
    <property type="match status" value="1"/>
</dbReference>
<evidence type="ECO:0000256" key="5">
    <source>
        <dbReference type="ARBA" id="ARBA00038279"/>
    </source>
</evidence>
<dbReference type="GO" id="GO:0005739">
    <property type="term" value="C:mitochondrion"/>
    <property type="evidence" value="ECO:0007669"/>
    <property type="project" value="GOC"/>
</dbReference>